<dbReference type="EMBL" id="PGFF01000001">
    <property type="protein sequence ID" value="PJJ70631.1"/>
    <property type="molecule type" value="Genomic_DNA"/>
</dbReference>
<dbReference type="Proteomes" id="UP000228758">
    <property type="component" value="Unassembled WGS sequence"/>
</dbReference>
<dbReference type="InterPro" id="IPR042099">
    <property type="entry name" value="ANL_N_sf"/>
</dbReference>
<keyword evidence="4" id="KW-1185">Reference proteome</keyword>
<proteinExistence type="predicted"/>
<dbReference type="InterPro" id="IPR050237">
    <property type="entry name" value="ATP-dep_AMP-bd_enzyme"/>
</dbReference>
<dbReference type="InterPro" id="IPR020845">
    <property type="entry name" value="AMP-binding_CS"/>
</dbReference>
<name>A0A2M9CFC9_9MICO</name>
<dbReference type="GO" id="GO:0016877">
    <property type="term" value="F:ligase activity, forming carbon-sulfur bonds"/>
    <property type="evidence" value="ECO:0007669"/>
    <property type="project" value="UniProtKB-ARBA"/>
</dbReference>
<evidence type="ECO:0000259" key="1">
    <source>
        <dbReference type="Pfam" id="PF00501"/>
    </source>
</evidence>
<dbReference type="PROSITE" id="PS00455">
    <property type="entry name" value="AMP_BINDING"/>
    <property type="match status" value="1"/>
</dbReference>
<dbReference type="Gene3D" id="3.40.50.12780">
    <property type="entry name" value="N-terminal domain of ligase-like"/>
    <property type="match status" value="1"/>
</dbReference>
<gene>
    <name evidence="3" type="ORF">CLV46_0153</name>
</gene>
<dbReference type="PANTHER" id="PTHR43767:SF12">
    <property type="entry name" value="AMP-DEPENDENT SYNTHETASE AND LIGASE"/>
    <property type="match status" value="1"/>
</dbReference>
<dbReference type="SUPFAM" id="SSF56801">
    <property type="entry name" value="Acetyl-CoA synthetase-like"/>
    <property type="match status" value="1"/>
</dbReference>
<dbReference type="Gene3D" id="3.30.300.30">
    <property type="match status" value="1"/>
</dbReference>
<dbReference type="NCBIfam" id="NF004114">
    <property type="entry name" value="PRK05605.1"/>
    <property type="match status" value="1"/>
</dbReference>
<dbReference type="Pfam" id="PF00501">
    <property type="entry name" value="AMP-binding"/>
    <property type="match status" value="1"/>
</dbReference>
<dbReference type="AlphaFoldDB" id="A0A2M9CFC9"/>
<dbReference type="Pfam" id="PF13193">
    <property type="entry name" value="AMP-binding_C"/>
    <property type="match status" value="1"/>
</dbReference>
<dbReference type="InterPro" id="IPR025110">
    <property type="entry name" value="AMP-bd_C"/>
</dbReference>
<evidence type="ECO:0000313" key="4">
    <source>
        <dbReference type="Proteomes" id="UP000228758"/>
    </source>
</evidence>
<dbReference type="PANTHER" id="PTHR43767">
    <property type="entry name" value="LONG-CHAIN-FATTY-ACID--COA LIGASE"/>
    <property type="match status" value="1"/>
</dbReference>
<dbReference type="InterPro" id="IPR045851">
    <property type="entry name" value="AMP-bd_C_sf"/>
</dbReference>
<dbReference type="CDD" id="cd05936">
    <property type="entry name" value="FC-FACS_FadD_like"/>
    <property type="match status" value="1"/>
</dbReference>
<evidence type="ECO:0000259" key="2">
    <source>
        <dbReference type="Pfam" id="PF13193"/>
    </source>
</evidence>
<feature type="domain" description="AMP-binding enzyme C-terminal" evidence="2">
    <location>
        <begin position="482"/>
        <end position="557"/>
    </location>
</feature>
<dbReference type="InterPro" id="IPR000873">
    <property type="entry name" value="AMP-dep_synth/lig_dom"/>
</dbReference>
<organism evidence="3 4">
    <name type="scientific">Diaminobutyricimonas aerilata</name>
    <dbReference type="NCBI Taxonomy" id="1162967"/>
    <lineage>
        <taxon>Bacteria</taxon>
        <taxon>Bacillati</taxon>
        <taxon>Actinomycetota</taxon>
        <taxon>Actinomycetes</taxon>
        <taxon>Micrococcales</taxon>
        <taxon>Microbacteriaceae</taxon>
        <taxon>Diaminobutyricimonas</taxon>
    </lineage>
</organism>
<reference evidence="3 4" key="1">
    <citation type="submission" date="2017-11" db="EMBL/GenBank/DDBJ databases">
        <title>Genomic Encyclopedia of Archaeal and Bacterial Type Strains, Phase II (KMG-II): From Individual Species to Whole Genera.</title>
        <authorList>
            <person name="Goeker M."/>
        </authorList>
    </citation>
    <scope>NUCLEOTIDE SEQUENCE [LARGE SCALE GENOMIC DNA]</scope>
    <source>
        <strain evidence="3 4">DSM 27393</strain>
    </source>
</reference>
<evidence type="ECO:0000313" key="3">
    <source>
        <dbReference type="EMBL" id="PJJ70631.1"/>
    </source>
</evidence>
<feature type="domain" description="AMP-dependent synthetase/ligase" evidence="1">
    <location>
        <begin position="39"/>
        <end position="431"/>
    </location>
</feature>
<protein>
    <submittedName>
        <fullName evidence="3">Long-chain acyl-CoA synthetase</fullName>
    </submittedName>
</protein>
<accession>A0A2M9CFC9</accession>
<dbReference type="OrthoDB" id="9803968at2"/>
<comment type="caution">
    <text evidence="3">The sequence shown here is derived from an EMBL/GenBank/DDBJ whole genome shotgun (WGS) entry which is preliminary data.</text>
</comment>
<dbReference type="RefSeq" id="WP_100363032.1">
    <property type="nucleotide sequence ID" value="NZ_PGFF01000001.1"/>
</dbReference>
<sequence length="572" mass="62117">MDEPHDTLSDPERPWLQHYAPGVPADIPDVDHTLVDVLDRSCRAHRERTALEFFGRVMSYGALEQQVAQAAEGLRRLGVSAGDRVAIILPNSPQNVVAFYAVLRLGAIAVQHNPLYTAPELRHQFEDHGARVVVAWTKVVDTVLGFADAVGIEAIIAADIVDAMPLGKRIALRLPIAKARQARSALGASVPRHPLVHDWRRLHVHGRLDAAHPRPSVDDTALIQYTSGTTGAAKGAVLSHANLVANTMQGRAWLPGLREGDEVFYGVLPLFHAYGLTLNLTFAISVGARLVLFPTPDVGLIVSAARRTPPSFIPAVPPLYERIAAAAEKGDIDVSGVRYAISGAMSLPVSTVERWEAVSGGYLVEGYGMTETSPVALGNPVGPTRRPGTVGVPFPSTRIRLIDPEHPDRELAPGERGELLISGPQVFQGYWGNDEATAAALLPERWLRTGDIAEVSDDGFVRIVDRLKELVITGGFNVAPSEVEQALREHPDVLDAAVVGLPRTSGGEDVAASIVLRVGRNSTVEAVREFVRTRLTPYKVPRRIDIVLELPRNLVGKVLRREVRQRMLDRDS</sequence>